<keyword evidence="2" id="KW-0349">Heme</keyword>
<reference evidence="4 5" key="1">
    <citation type="submission" date="2023-12" db="EMBL/GenBank/DDBJ databases">
        <title>Amycolatopsis sp. V23-08.</title>
        <authorList>
            <person name="Somphong A."/>
        </authorList>
    </citation>
    <scope>NUCLEOTIDE SEQUENCE [LARGE SCALE GENOMIC DNA]</scope>
    <source>
        <strain evidence="4 5">V23-08</strain>
    </source>
</reference>
<keyword evidence="2" id="KW-0503">Monooxygenase</keyword>
<proteinExistence type="inferred from homology"/>
<evidence type="ECO:0000256" key="1">
    <source>
        <dbReference type="ARBA" id="ARBA00010617"/>
    </source>
</evidence>
<keyword evidence="2" id="KW-0408">Iron</keyword>
<dbReference type="InterPro" id="IPR036396">
    <property type="entry name" value="Cyt_P450_sf"/>
</dbReference>
<gene>
    <name evidence="4" type="ORF">VA596_23530</name>
</gene>
<dbReference type="CDD" id="cd11031">
    <property type="entry name" value="Cyp158A-like"/>
    <property type="match status" value="1"/>
</dbReference>
<dbReference type="EMBL" id="JAYFSI010000005">
    <property type="protein sequence ID" value="MEA5362527.1"/>
    <property type="molecule type" value="Genomic_DNA"/>
</dbReference>
<dbReference type="InterPro" id="IPR001128">
    <property type="entry name" value="Cyt_P450"/>
</dbReference>
<comment type="similarity">
    <text evidence="1 2">Belongs to the cytochrome P450 family.</text>
</comment>
<name>A0ABU5R8G3_9PSEU</name>
<dbReference type="PRINTS" id="PR00385">
    <property type="entry name" value="P450"/>
</dbReference>
<keyword evidence="2" id="KW-0479">Metal-binding</keyword>
<evidence type="ECO:0000313" key="4">
    <source>
        <dbReference type="EMBL" id="MEA5362527.1"/>
    </source>
</evidence>
<evidence type="ECO:0000313" key="5">
    <source>
        <dbReference type="Proteomes" id="UP001304298"/>
    </source>
</evidence>
<protein>
    <submittedName>
        <fullName evidence="4">Cytochrome P450</fullName>
    </submittedName>
</protein>
<dbReference type="PANTHER" id="PTHR46696">
    <property type="entry name" value="P450, PUTATIVE (EUROFUNG)-RELATED"/>
    <property type="match status" value="1"/>
</dbReference>
<organism evidence="4 5">
    <name type="scientific">Amycolatopsis heterodermiae</name>
    <dbReference type="NCBI Taxonomy" id="3110235"/>
    <lineage>
        <taxon>Bacteria</taxon>
        <taxon>Bacillati</taxon>
        <taxon>Actinomycetota</taxon>
        <taxon>Actinomycetes</taxon>
        <taxon>Pseudonocardiales</taxon>
        <taxon>Pseudonocardiaceae</taxon>
        <taxon>Amycolatopsis</taxon>
    </lineage>
</organism>
<dbReference type="Gene3D" id="1.10.630.10">
    <property type="entry name" value="Cytochrome P450"/>
    <property type="match status" value="1"/>
</dbReference>
<dbReference type="InterPro" id="IPR002397">
    <property type="entry name" value="Cyt_P450_B"/>
</dbReference>
<sequence>METVVSLPFESTHPLQIPALVRELQASGPIHLIHTSVGDPGWLVTDYAEVKRLLASDKLGRSHRDPENASRIGESALVSGPLGDYDTEPADSARTRALLQPHFSPARMRVLRERVDELTTGLMDDLAASERPADLIEALALPLPILVVCELLGVPYEDREEFRGWIHAVADVTDRAGSEQALGALFQYGQELVTRKRRDPGEDITSRLCQTEGVDDAEIALLSMALLFAGFETTSVHIGLGALLFLVNQDQWQAVVDDPALIPAAIDEMIRATPGPAGGDIPRYAREDIEIGSVTIRAGDLVLLDNSAANHDPAVFPDPGRFEVTRKANAHLSFGHGPHYCIGAPLAKVELAAVLGQLARRFPKLRLAVDVSELRVRGNTQTGGLIALPVTW</sequence>
<dbReference type="PROSITE" id="PS00086">
    <property type="entry name" value="CYTOCHROME_P450"/>
    <property type="match status" value="1"/>
</dbReference>
<dbReference type="Proteomes" id="UP001304298">
    <property type="component" value="Unassembled WGS sequence"/>
</dbReference>
<comment type="caution">
    <text evidence="4">The sequence shown here is derived from an EMBL/GenBank/DDBJ whole genome shotgun (WGS) entry which is preliminary data.</text>
</comment>
<dbReference type="PANTHER" id="PTHR46696:SF6">
    <property type="entry name" value="P450, PUTATIVE (EUROFUNG)-RELATED"/>
    <property type="match status" value="1"/>
</dbReference>
<feature type="region of interest" description="Disordered" evidence="3">
    <location>
        <begin position="60"/>
        <end position="83"/>
    </location>
</feature>
<keyword evidence="2" id="KW-0560">Oxidoreductase</keyword>
<dbReference type="Pfam" id="PF00067">
    <property type="entry name" value="p450"/>
    <property type="match status" value="1"/>
</dbReference>
<accession>A0ABU5R8G3</accession>
<dbReference type="PRINTS" id="PR00359">
    <property type="entry name" value="BP450"/>
</dbReference>
<evidence type="ECO:0000256" key="3">
    <source>
        <dbReference type="SAM" id="MobiDB-lite"/>
    </source>
</evidence>
<evidence type="ECO:0000256" key="2">
    <source>
        <dbReference type="RuleBase" id="RU000461"/>
    </source>
</evidence>
<dbReference type="SUPFAM" id="SSF48264">
    <property type="entry name" value="Cytochrome P450"/>
    <property type="match status" value="1"/>
</dbReference>
<dbReference type="InterPro" id="IPR017972">
    <property type="entry name" value="Cyt_P450_CS"/>
</dbReference>
<dbReference type="RefSeq" id="WP_323330063.1">
    <property type="nucleotide sequence ID" value="NZ_JAYFSI010000005.1"/>
</dbReference>
<keyword evidence="5" id="KW-1185">Reference proteome</keyword>